<gene>
    <name evidence="2" type="ORF">RRG08_002573</name>
</gene>
<feature type="compositionally biased region" description="Basic and acidic residues" evidence="1">
    <location>
        <begin position="79"/>
        <end position="111"/>
    </location>
</feature>
<dbReference type="PANTHER" id="PTHR46599:SF3">
    <property type="entry name" value="PIGGYBAC TRANSPOSABLE ELEMENT-DERIVED PROTEIN 4"/>
    <property type="match status" value="1"/>
</dbReference>
<keyword evidence="3" id="KW-1185">Reference proteome</keyword>
<name>A0AAE0Y670_9GAST</name>
<sequence length="135" mass="15491">MGGVDQSDMMLYAYLNERRTVKYWKKVAFRTVNSMFVNAYIINKQNTNATRPLTKYQLYVQAVESLVDDYLESAAARNDTNEKPGIKDMDNNKENDCSLCSDRKQPGGRERSRTECTKCHLGLHGTCIARHKCKN</sequence>
<feature type="region of interest" description="Disordered" evidence="1">
    <location>
        <begin position="77"/>
        <end position="111"/>
    </location>
</feature>
<evidence type="ECO:0000256" key="1">
    <source>
        <dbReference type="SAM" id="MobiDB-lite"/>
    </source>
</evidence>
<proteinExistence type="predicted"/>
<comment type="caution">
    <text evidence="2">The sequence shown here is derived from an EMBL/GenBank/DDBJ whole genome shotgun (WGS) entry which is preliminary data.</text>
</comment>
<evidence type="ECO:0000313" key="2">
    <source>
        <dbReference type="EMBL" id="KAK3732963.1"/>
    </source>
</evidence>
<reference evidence="2" key="1">
    <citation type="journal article" date="2023" name="G3 (Bethesda)">
        <title>A reference genome for the long-term kleptoplast-retaining sea slug Elysia crispata morphotype clarki.</title>
        <authorList>
            <person name="Eastman K.E."/>
            <person name="Pendleton A.L."/>
            <person name="Shaikh M.A."/>
            <person name="Suttiyut T."/>
            <person name="Ogas R."/>
            <person name="Tomko P."/>
            <person name="Gavelis G."/>
            <person name="Widhalm J.R."/>
            <person name="Wisecaver J.H."/>
        </authorList>
    </citation>
    <scope>NUCLEOTIDE SEQUENCE</scope>
    <source>
        <strain evidence="2">ECLA1</strain>
    </source>
</reference>
<dbReference type="Proteomes" id="UP001283361">
    <property type="component" value="Unassembled WGS sequence"/>
</dbReference>
<accession>A0AAE0Y670</accession>
<evidence type="ECO:0000313" key="3">
    <source>
        <dbReference type="Proteomes" id="UP001283361"/>
    </source>
</evidence>
<evidence type="ECO:0008006" key="4">
    <source>
        <dbReference type="Google" id="ProtNLM"/>
    </source>
</evidence>
<dbReference type="EMBL" id="JAWDGP010006922">
    <property type="protein sequence ID" value="KAK3732963.1"/>
    <property type="molecule type" value="Genomic_DNA"/>
</dbReference>
<protein>
    <recommendedName>
        <fullName evidence="4">PiggyBac transposable element-derived protein domain-containing protein</fullName>
    </recommendedName>
</protein>
<dbReference type="PANTHER" id="PTHR46599">
    <property type="entry name" value="PIGGYBAC TRANSPOSABLE ELEMENT-DERIVED PROTEIN 4"/>
    <property type="match status" value="1"/>
</dbReference>
<organism evidence="2 3">
    <name type="scientific">Elysia crispata</name>
    <name type="common">lettuce slug</name>
    <dbReference type="NCBI Taxonomy" id="231223"/>
    <lineage>
        <taxon>Eukaryota</taxon>
        <taxon>Metazoa</taxon>
        <taxon>Spiralia</taxon>
        <taxon>Lophotrochozoa</taxon>
        <taxon>Mollusca</taxon>
        <taxon>Gastropoda</taxon>
        <taxon>Heterobranchia</taxon>
        <taxon>Euthyneura</taxon>
        <taxon>Panpulmonata</taxon>
        <taxon>Sacoglossa</taxon>
        <taxon>Placobranchoidea</taxon>
        <taxon>Plakobranchidae</taxon>
        <taxon>Elysia</taxon>
    </lineage>
</organism>
<dbReference type="AlphaFoldDB" id="A0AAE0Y670"/>